<keyword evidence="1" id="KW-0812">Transmembrane</keyword>
<proteinExistence type="predicted"/>
<evidence type="ECO:0000313" key="3">
    <source>
        <dbReference type="EMBL" id="QDU70320.1"/>
    </source>
</evidence>
<organism evidence="3 4">
    <name type="scientific">Mucisphaera calidilacus</name>
    <dbReference type="NCBI Taxonomy" id="2527982"/>
    <lineage>
        <taxon>Bacteria</taxon>
        <taxon>Pseudomonadati</taxon>
        <taxon>Planctomycetota</taxon>
        <taxon>Phycisphaerae</taxon>
        <taxon>Phycisphaerales</taxon>
        <taxon>Phycisphaeraceae</taxon>
        <taxon>Mucisphaera</taxon>
    </lineage>
</organism>
<accession>A0A518BTL5</accession>
<feature type="signal peptide" evidence="2">
    <location>
        <begin position="1"/>
        <end position="23"/>
    </location>
</feature>
<evidence type="ECO:0000313" key="4">
    <source>
        <dbReference type="Proteomes" id="UP000320386"/>
    </source>
</evidence>
<keyword evidence="2" id="KW-0732">Signal</keyword>
<keyword evidence="4" id="KW-1185">Reference proteome</keyword>
<name>A0A518BTL5_9BACT</name>
<dbReference type="RefSeq" id="WP_145444359.1">
    <property type="nucleotide sequence ID" value="NZ_CP036280.1"/>
</dbReference>
<dbReference type="KEGG" id="mcad:Pan265_01430"/>
<dbReference type="EMBL" id="CP036280">
    <property type="protein sequence ID" value="QDU70320.1"/>
    <property type="molecule type" value="Genomic_DNA"/>
</dbReference>
<keyword evidence="1" id="KW-0472">Membrane</keyword>
<keyword evidence="1" id="KW-1133">Transmembrane helix</keyword>
<dbReference type="Proteomes" id="UP000320386">
    <property type="component" value="Chromosome"/>
</dbReference>
<dbReference type="AlphaFoldDB" id="A0A518BTL5"/>
<reference evidence="3 4" key="1">
    <citation type="submission" date="2019-02" db="EMBL/GenBank/DDBJ databases">
        <title>Deep-cultivation of Planctomycetes and their phenomic and genomic characterization uncovers novel biology.</title>
        <authorList>
            <person name="Wiegand S."/>
            <person name="Jogler M."/>
            <person name="Boedeker C."/>
            <person name="Pinto D."/>
            <person name="Vollmers J."/>
            <person name="Rivas-Marin E."/>
            <person name="Kohn T."/>
            <person name="Peeters S.H."/>
            <person name="Heuer A."/>
            <person name="Rast P."/>
            <person name="Oberbeckmann S."/>
            <person name="Bunk B."/>
            <person name="Jeske O."/>
            <person name="Meyerdierks A."/>
            <person name="Storesund J.E."/>
            <person name="Kallscheuer N."/>
            <person name="Luecker S."/>
            <person name="Lage O.M."/>
            <person name="Pohl T."/>
            <person name="Merkel B.J."/>
            <person name="Hornburger P."/>
            <person name="Mueller R.-W."/>
            <person name="Bruemmer F."/>
            <person name="Labrenz M."/>
            <person name="Spormann A.M."/>
            <person name="Op den Camp H."/>
            <person name="Overmann J."/>
            <person name="Amann R."/>
            <person name="Jetten M.S.M."/>
            <person name="Mascher T."/>
            <person name="Medema M.H."/>
            <person name="Devos D.P."/>
            <person name="Kaster A.-K."/>
            <person name="Ovreas L."/>
            <person name="Rohde M."/>
            <person name="Galperin M.Y."/>
            <person name="Jogler C."/>
        </authorList>
    </citation>
    <scope>NUCLEOTIDE SEQUENCE [LARGE SCALE GENOMIC DNA]</scope>
    <source>
        <strain evidence="3 4">Pan265</strain>
    </source>
</reference>
<feature type="chain" id="PRO_5021877190" description="PEP-CTERM protein-sorting domain-containing protein" evidence="2">
    <location>
        <begin position="24"/>
        <end position="260"/>
    </location>
</feature>
<evidence type="ECO:0000256" key="2">
    <source>
        <dbReference type="SAM" id="SignalP"/>
    </source>
</evidence>
<protein>
    <recommendedName>
        <fullName evidence="5">PEP-CTERM protein-sorting domain-containing protein</fullName>
    </recommendedName>
</protein>
<evidence type="ECO:0000256" key="1">
    <source>
        <dbReference type="SAM" id="Phobius"/>
    </source>
</evidence>
<evidence type="ECO:0008006" key="5">
    <source>
        <dbReference type="Google" id="ProtNLM"/>
    </source>
</evidence>
<sequence precursor="true">MKKILTASAIAAAAFAGSTTAQADSVQSVMLDLANSVNLAGVPAEYTFNDLSLSTSLGAAVPVAGDTIEGVFTIESIQVAEIGDPPAASITLADTDVEVFGRFTLTVLDVVGPVTNMSIADFEIFEDDRADGIRDTSLVASGTAAYNSTAWGGGAGITDGSLFAELDIVAGGFYQLIAGPVSSSIQAALDVTGGPLLTSPDFITVPPVIGTGSVTATTTPGEFEDQAQFVVTTTVLPTPTAALGGLMLVGLAAARRRRIA</sequence>
<gene>
    <name evidence="3" type="ORF">Pan265_01430</name>
</gene>
<feature type="transmembrane region" description="Helical" evidence="1">
    <location>
        <begin position="235"/>
        <end position="254"/>
    </location>
</feature>